<evidence type="ECO:0000313" key="3">
    <source>
        <dbReference type="Proteomes" id="UP000324252"/>
    </source>
</evidence>
<sequence length="57" mass="5942">MAMTEKLPKQINWKIWGAVAVAAIIVLGGAGYYFDWFGTGATEAVAPAAEEAAPASE</sequence>
<gene>
    <name evidence="2" type="ORF">SAMN05444142_11213</name>
</gene>
<dbReference type="EMBL" id="FQZZ01000012">
    <property type="protein sequence ID" value="SHK88361.1"/>
    <property type="molecule type" value="Genomic_DNA"/>
</dbReference>
<evidence type="ECO:0000313" key="2">
    <source>
        <dbReference type="EMBL" id="SHK88361.1"/>
    </source>
</evidence>
<keyword evidence="1" id="KW-0472">Membrane</keyword>
<reference evidence="2 3" key="1">
    <citation type="submission" date="2016-11" db="EMBL/GenBank/DDBJ databases">
        <authorList>
            <person name="Varghese N."/>
            <person name="Submissions S."/>
        </authorList>
    </citation>
    <scope>NUCLEOTIDE SEQUENCE [LARGE SCALE GENOMIC DNA]</scope>
    <source>
        <strain evidence="2 3">DSM 29620</strain>
    </source>
</reference>
<dbReference type="Proteomes" id="UP000324252">
    <property type="component" value="Unassembled WGS sequence"/>
</dbReference>
<dbReference type="RefSeq" id="WP_188129289.1">
    <property type="nucleotide sequence ID" value="NZ_FNIO01000013.1"/>
</dbReference>
<protein>
    <submittedName>
        <fullName evidence="2">Uncharacterized protein</fullName>
    </submittedName>
</protein>
<name>A0A1H0NKM8_9RHOB</name>
<evidence type="ECO:0000256" key="1">
    <source>
        <dbReference type="SAM" id="Phobius"/>
    </source>
</evidence>
<keyword evidence="1" id="KW-0812">Transmembrane</keyword>
<keyword evidence="3" id="KW-1185">Reference proteome</keyword>
<proteinExistence type="predicted"/>
<dbReference type="AlphaFoldDB" id="A0A1H0NKM8"/>
<keyword evidence="1" id="KW-1133">Transmembrane helix</keyword>
<feature type="transmembrane region" description="Helical" evidence="1">
    <location>
        <begin position="12"/>
        <end position="34"/>
    </location>
</feature>
<organism evidence="2 3">
    <name type="scientific">Lutimaribacter pacificus</name>
    <dbReference type="NCBI Taxonomy" id="391948"/>
    <lineage>
        <taxon>Bacteria</taxon>
        <taxon>Pseudomonadati</taxon>
        <taxon>Pseudomonadota</taxon>
        <taxon>Alphaproteobacteria</taxon>
        <taxon>Rhodobacterales</taxon>
        <taxon>Roseobacteraceae</taxon>
        <taxon>Lutimaribacter</taxon>
    </lineage>
</organism>
<accession>A0A1H0NKM8</accession>